<dbReference type="RefSeq" id="WP_007650204.1">
    <property type="nucleotide sequence ID" value="NZ_ANLA01000015.1"/>
</dbReference>
<keyword evidence="2" id="KW-1185">Reference proteome</keyword>
<dbReference type="EMBL" id="ANLA01000015">
    <property type="protein sequence ID" value="EMQ94599.1"/>
    <property type="molecule type" value="Genomic_DNA"/>
</dbReference>
<name>M7MYM7_9FLAO</name>
<evidence type="ECO:0000313" key="1">
    <source>
        <dbReference type="EMBL" id="EMQ94599.1"/>
    </source>
</evidence>
<protein>
    <recommendedName>
        <fullName evidence="3">Glycoside hydrolase family 5 domain-containing protein</fullName>
    </recommendedName>
</protein>
<proteinExistence type="predicted"/>
<dbReference type="OrthoDB" id="1412382at2"/>
<dbReference type="PROSITE" id="PS51257">
    <property type="entry name" value="PROKAR_LIPOPROTEIN"/>
    <property type="match status" value="1"/>
</dbReference>
<comment type="caution">
    <text evidence="1">The sequence shown here is derived from an EMBL/GenBank/DDBJ whole genome shotgun (WGS) entry which is preliminary data.</text>
</comment>
<dbReference type="eggNOG" id="ENOG5030IRP">
    <property type="taxonomic scope" value="Bacteria"/>
</dbReference>
<reference evidence="1 2" key="1">
    <citation type="submission" date="2012-12" db="EMBL/GenBank/DDBJ databases">
        <title>Genome assembly of Formosa sp. AK20.</title>
        <authorList>
            <person name="Kumar R."/>
            <person name="Khatri I."/>
            <person name="Vaidya B."/>
            <person name="Subramanian S."/>
            <person name="Pinnaka A."/>
        </authorList>
    </citation>
    <scope>NUCLEOTIDE SEQUENCE [LARGE SCALE GENOMIC DNA]</scope>
    <source>
        <strain evidence="1 2">AK20</strain>
    </source>
</reference>
<evidence type="ECO:0008006" key="3">
    <source>
        <dbReference type="Google" id="ProtNLM"/>
    </source>
</evidence>
<evidence type="ECO:0000313" key="2">
    <source>
        <dbReference type="Proteomes" id="UP000012024"/>
    </source>
</evidence>
<dbReference type="PATRIC" id="fig|1137281.3.peg.1985"/>
<dbReference type="AlphaFoldDB" id="M7MYM7"/>
<dbReference type="Proteomes" id="UP000012024">
    <property type="component" value="Unassembled WGS sequence"/>
</dbReference>
<dbReference type="GeneID" id="98641849"/>
<accession>M7MYM7</accession>
<sequence length="312" mass="35961">MKKLKWIFALFILISCHKDNQVDKLVPSSHIKYFGFTLIDTFWDDPTDNEQKTNYIDEVFGFSNVADILVVNPSDNIVARMTEMNHLQVKSILHVSELFFEWIGTSSPSGSEYGLRPDYQSRWDEFINANNLQDNQEFIQSFYIGEEPTWNGISYSELKLATDYVKLTIPDIPIMIVEAYPIIDLLKVPNSVDWIGFDHYFVEDPKTDVLYLNELNTLKSKFTTSEQKLVLIMDTHYISDFHGDYGGIALNDMDKVANSYYDLAKSEPKTIAILGYFWPSGFDNPESIGARNMPETIKENYFRIGKEITGKN</sequence>
<organism evidence="1 2">
    <name type="scientific">Xanthomarina gelatinilytica</name>
    <dbReference type="NCBI Taxonomy" id="1137281"/>
    <lineage>
        <taxon>Bacteria</taxon>
        <taxon>Pseudomonadati</taxon>
        <taxon>Bacteroidota</taxon>
        <taxon>Flavobacteriia</taxon>
        <taxon>Flavobacteriales</taxon>
        <taxon>Flavobacteriaceae</taxon>
        <taxon>Xanthomarina</taxon>
    </lineage>
</organism>
<gene>
    <name evidence="1" type="ORF">D778_00553</name>
</gene>